<gene>
    <name evidence="2" type="ORF">RHGRI_009839</name>
</gene>
<feature type="compositionally biased region" description="Acidic residues" evidence="1">
    <location>
        <begin position="32"/>
        <end position="41"/>
    </location>
</feature>
<evidence type="ECO:0000313" key="2">
    <source>
        <dbReference type="EMBL" id="KAG5551566.1"/>
    </source>
</evidence>
<comment type="caution">
    <text evidence="2">The sequence shown here is derived from an EMBL/GenBank/DDBJ whole genome shotgun (WGS) entry which is preliminary data.</text>
</comment>
<protein>
    <submittedName>
        <fullName evidence="2">Uncharacterized protein</fullName>
    </submittedName>
</protein>
<feature type="compositionally biased region" description="Basic and acidic residues" evidence="1">
    <location>
        <begin position="92"/>
        <end position="107"/>
    </location>
</feature>
<dbReference type="Proteomes" id="UP000823749">
    <property type="component" value="Chromosome 4"/>
</dbReference>
<name>A0AAV6KG99_9ERIC</name>
<feature type="compositionally biased region" description="Polar residues" evidence="1">
    <location>
        <begin position="54"/>
        <end position="69"/>
    </location>
</feature>
<evidence type="ECO:0000313" key="3">
    <source>
        <dbReference type="Proteomes" id="UP000823749"/>
    </source>
</evidence>
<reference evidence="2" key="1">
    <citation type="submission" date="2020-08" db="EMBL/GenBank/DDBJ databases">
        <title>Plant Genome Project.</title>
        <authorList>
            <person name="Zhang R.-G."/>
        </authorList>
    </citation>
    <scope>NUCLEOTIDE SEQUENCE</scope>
    <source>
        <strain evidence="2">WSP0</strain>
        <tissue evidence="2">Leaf</tissue>
    </source>
</reference>
<accession>A0AAV6KG99</accession>
<proteinExistence type="predicted"/>
<feature type="region of interest" description="Disordered" evidence="1">
    <location>
        <begin position="1"/>
        <end position="117"/>
    </location>
</feature>
<keyword evidence="3" id="KW-1185">Reference proteome</keyword>
<dbReference type="EMBL" id="JACTNZ010000004">
    <property type="protein sequence ID" value="KAG5551566.1"/>
    <property type="molecule type" value="Genomic_DNA"/>
</dbReference>
<sequence length="269" mass="30180">MVTQLEMGRRVEEEDTFRTVPSTNLVSNSEVNSEEEQEDDEVGRVDDEVDASKTMKQNSVDDMENQGNESLDDRAKINEEEVEKDETNDINGSHKDELEKEPAHEESYAQWKSGGARGGKHIENFASCENINEESHTSHGLVSIVQDSQSPIAEECVESVQKNFQVLNAEPNLGNNQDQEKGVKEANNSGAYESDLVSSPLSFLPLLSFLSPFKDSNKPFMIPCGKRMPNNQPNYQPTPVSHDYDHPVNTPRNLWIIIALRAVCQGWWG</sequence>
<evidence type="ECO:0000256" key="1">
    <source>
        <dbReference type="SAM" id="MobiDB-lite"/>
    </source>
</evidence>
<dbReference type="AlphaFoldDB" id="A0AAV6KG99"/>
<feature type="compositionally biased region" description="Basic and acidic residues" evidence="1">
    <location>
        <begin position="42"/>
        <end position="53"/>
    </location>
</feature>
<organism evidence="2 3">
    <name type="scientific">Rhododendron griersonianum</name>
    <dbReference type="NCBI Taxonomy" id="479676"/>
    <lineage>
        <taxon>Eukaryota</taxon>
        <taxon>Viridiplantae</taxon>
        <taxon>Streptophyta</taxon>
        <taxon>Embryophyta</taxon>
        <taxon>Tracheophyta</taxon>
        <taxon>Spermatophyta</taxon>
        <taxon>Magnoliopsida</taxon>
        <taxon>eudicotyledons</taxon>
        <taxon>Gunneridae</taxon>
        <taxon>Pentapetalae</taxon>
        <taxon>asterids</taxon>
        <taxon>Ericales</taxon>
        <taxon>Ericaceae</taxon>
        <taxon>Ericoideae</taxon>
        <taxon>Rhodoreae</taxon>
        <taxon>Rhododendron</taxon>
    </lineage>
</organism>